<reference evidence="2 3" key="1">
    <citation type="submission" date="2021-09" db="EMBL/GenBank/DDBJ databases">
        <title>Aeromonas schubertii isolated from Asian sea bass.</title>
        <authorList>
            <person name="Pinpimai K."/>
        </authorList>
    </citation>
    <scope>NUCLEOTIDE SEQUENCE [LARGE SCALE GENOMIC DNA]</scope>
    <source>
        <strain evidence="2 3">CHULA2021a</strain>
    </source>
</reference>
<name>A0ABS7VCV4_9GAMM</name>
<accession>A0ABS7VCV4</accession>
<organism evidence="2 3">
    <name type="scientific">Aeromonas schubertii</name>
    <dbReference type="NCBI Taxonomy" id="652"/>
    <lineage>
        <taxon>Bacteria</taxon>
        <taxon>Pseudomonadati</taxon>
        <taxon>Pseudomonadota</taxon>
        <taxon>Gammaproteobacteria</taxon>
        <taxon>Aeromonadales</taxon>
        <taxon>Aeromonadaceae</taxon>
        <taxon>Aeromonas</taxon>
    </lineage>
</organism>
<comment type="caution">
    <text evidence="2">The sequence shown here is derived from an EMBL/GenBank/DDBJ whole genome shotgun (WGS) entry which is preliminary data.</text>
</comment>
<gene>
    <name evidence="2" type="ORF">LA374_13525</name>
</gene>
<protein>
    <submittedName>
        <fullName evidence="2">Uncharacterized protein</fullName>
    </submittedName>
</protein>
<feature type="compositionally biased region" description="Basic residues" evidence="1">
    <location>
        <begin position="20"/>
        <end position="37"/>
    </location>
</feature>
<proteinExistence type="predicted"/>
<evidence type="ECO:0000313" key="2">
    <source>
        <dbReference type="EMBL" id="MBZ6067217.1"/>
    </source>
</evidence>
<evidence type="ECO:0000313" key="3">
    <source>
        <dbReference type="Proteomes" id="UP000774958"/>
    </source>
</evidence>
<sequence length="49" mass="5867">MPRRRRASLVSSKIKSGWNQRRRLKLSAEKRQRHRRQRSDFLLPAPLAA</sequence>
<keyword evidence="3" id="KW-1185">Reference proteome</keyword>
<evidence type="ECO:0000256" key="1">
    <source>
        <dbReference type="SAM" id="MobiDB-lite"/>
    </source>
</evidence>
<dbReference type="EMBL" id="JAIRBT010000018">
    <property type="protein sequence ID" value="MBZ6067217.1"/>
    <property type="molecule type" value="Genomic_DNA"/>
</dbReference>
<feature type="region of interest" description="Disordered" evidence="1">
    <location>
        <begin position="20"/>
        <end position="49"/>
    </location>
</feature>
<dbReference type="RefSeq" id="WP_224159660.1">
    <property type="nucleotide sequence ID" value="NZ_JAIRBS010000001.1"/>
</dbReference>
<dbReference type="Proteomes" id="UP000774958">
    <property type="component" value="Unassembled WGS sequence"/>
</dbReference>